<dbReference type="PANTHER" id="PTHR42855">
    <property type="entry name" value="ABC TRANSPORTER ATP-BINDING SUBUNIT"/>
    <property type="match status" value="1"/>
</dbReference>
<dbReference type="Pfam" id="PF00005">
    <property type="entry name" value="ABC_tran"/>
    <property type="match status" value="1"/>
</dbReference>
<feature type="domain" description="ABC-transporter extension" evidence="4">
    <location>
        <begin position="103"/>
        <end position="188"/>
    </location>
</feature>
<evidence type="ECO:0000259" key="4">
    <source>
        <dbReference type="Pfam" id="PF12848"/>
    </source>
</evidence>
<name>A0A699S922_TANCI</name>
<evidence type="ECO:0000259" key="3">
    <source>
        <dbReference type="Pfam" id="PF00005"/>
    </source>
</evidence>
<dbReference type="InterPro" id="IPR003439">
    <property type="entry name" value="ABC_transporter-like_ATP-bd"/>
</dbReference>
<dbReference type="InterPro" id="IPR051309">
    <property type="entry name" value="ABCF_ATPase"/>
</dbReference>
<dbReference type="AlphaFoldDB" id="A0A699S922"/>
<sequence>GHQQLAAVMKEKDALYAKYDAGTATDADGERLGILEGEFADMSGWDAEYQAAELLSGLGITEDKHYSLMSDLGASEKVRVLLAQALFGNPDVLLLDEPTYMADLDFSKITMYPGNYSFWYESSQLALRQRQDVNKKTEDKRKELEEFVRRFSANASKSKQATSRQKLLQKLTLEEIKPSSRRYPYIAFKPEREAGNQLLSVDGITKLVDGHPVLKNVSFSLDKGDK</sequence>
<dbReference type="SUPFAM" id="SSF52540">
    <property type="entry name" value="P-loop containing nucleoside triphosphate hydrolases"/>
    <property type="match status" value="1"/>
</dbReference>
<evidence type="ECO:0000256" key="2">
    <source>
        <dbReference type="ARBA" id="ARBA00022840"/>
    </source>
</evidence>
<gene>
    <name evidence="5" type="ORF">Tci_865770</name>
</gene>
<evidence type="ECO:0000313" key="5">
    <source>
        <dbReference type="EMBL" id="GFC93800.1"/>
    </source>
</evidence>
<dbReference type="GO" id="GO:0005524">
    <property type="term" value="F:ATP binding"/>
    <property type="evidence" value="ECO:0007669"/>
    <property type="project" value="UniProtKB-KW"/>
</dbReference>
<dbReference type="PANTHER" id="PTHR42855:SF2">
    <property type="entry name" value="DRUG RESISTANCE ABC TRANSPORTER,ATP-BINDING PROTEIN"/>
    <property type="match status" value="1"/>
</dbReference>
<dbReference type="InterPro" id="IPR032781">
    <property type="entry name" value="ABC_tran_Xtn"/>
</dbReference>
<dbReference type="GO" id="GO:0016887">
    <property type="term" value="F:ATP hydrolysis activity"/>
    <property type="evidence" value="ECO:0007669"/>
    <property type="project" value="InterPro"/>
</dbReference>
<dbReference type="Pfam" id="PF12848">
    <property type="entry name" value="ABC_tran_Xtn"/>
    <property type="match status" value="1"/>
</dbReference>
<comment type="caution">
    <text evidence="5">The sequence shown here is derived from an EMBL/GenBank/DDBJ whole genome shotgun (WGS) entry which is preliminary data.</text>
</comment>
<dbReference type="Gene3D" id="3.40.50.300">
    <property type="entry name" value="P-loop containing nucleotide triphosphate hydrolases"/>
    <property type="match status" value="1"/>
</dbReference>
<dbReference type="EMBL" id="BKCJ011145452">
    <property type="protein sequence ID" value="GFC93800.1"/>
    <property type="molecule type" value="Genomic_DNA"/>
</dbReference>
<evidence type="ECO:0008006" key="6">
    <source>
        <dbReference type="Google" id="ProtNLM"/>
    </source>
</evidence>
<reference evidence="5" key="1">
    <citation type="journal article" date="2019" name="Sci. Rep.">
        <title>Draft genome of Tanacetum cinerariifolium, the natural source of mosquito coil.</title>
        <authorList>
            <person name="Yamashiro T."/>
            <person name="Shiraishi A."/>
            <person name="Satake H."/>
            <person name="Nakayama K."/>
        </authorList>
    </citation>
    <scope>NUCLEOTIDE SEQUENCE</scope>
</reference>
<keyword evidence="1" id="KW-0547">Nucleotide-binding</keyword>
<accession>A0A699S922</accession>
<organism evidence="5">
    <name type="scientific">Tanacetum cinerariifolium</name>
    <name type="common">Dalmatian daisy</name>
    <name type="synonym">Chrysanthemum cinerariifolium</name>
    <dbReference type="NCBI Taxonomy" id="118510"/>
    <lineage>
        <taxon>Eukaryota</taxon>
        <taxon>Viridiplantae</taxon>
        <taxon>Streptophyta</taxon>
        <taxon>Embryophyta</taxon>
        <taxon>Tracheophyta</taxon>
        <taxon>Spermatophyta</taxon>
        <taxon>Magnoliopsida</taxon>
        <taxon>eudicotyledons</taxon>
        <taxon>Gunneridae</taxon>
        <taxon>Pentapetalae</taxon>
        <taxon>asterids</taxon>
        <taxon>campanulids</taxon>
        <taxon>Asterales</taxon>
        <taxon>Asteraceae</taxon>
        <taxon>Asteroideae</taxon>
        <taxon>Anthemideae</taxon>
        <taxon>Anthemidinae</taxon>
        <taxon>Tanacetum</taxon>
    </lineage>
</organism>
<feature type="domain" description="ABC transporter" evidence="3">
    <location>
        <begin position="30"/>
        <end position="99"/>
    </location>
</feature>
<feature type="non-terminal residue" evidence="5">
    <location>
        <position position="1"/>
    </location>
</feature>
<keyword evidence="2" id="KW-0067">ATP-binding</keyword>
<dbReference type="InterPro" id="IPR027417">
    <property type="entry name" value="P-loop_NTPase"/>
</dbReference>
<protein>
    <recommendedName>
        <fullName evidence="6">ABC transporter domain-containing protein</fullName>
    </recommendedName>
</protein>
<evidence type="ECO:0000256" key="1">
    <source>
        <dbReference type="ARBA" id="ARBA00022741"/>
    </source>
</evidence>
<proteinExistence type="predicted"/>
<feature type="non-terminal residue" evidence="5">
    <location>
        <position position="226"/>
    </location>
</feature>